<dbReference type="InterPro" id="IPR008979">
    <property type="entry name" value="Galactose-bd-like_sf"/>
</dbReference>
<evidence type="ECO:0000256" key="1">
    <source>
        <dbReference type="SAM" id="SignalP"/>
    </source>
</evidence>
<feature type="signal peptide" evidence="1">
    <location>
        <begin position="1"/>
        <end position="19"/>
    </location>
</feature>
<dbReference type="AlphaFoldDB" id="A6DSK7"/>
<proteinExistence type="predicted"/>
<gene>
    <name evidence="2" type="ORF">LNTAR_21980</name>
</gene>
<dbReference type="Gene3D" id="2.60.120.260">
    <property type="entry name" value="Galactose-binding domain-like"/>
    <property type="match status" value="1"/>
</dbReference>
<dbReference type="OrthoDB" id="1032269at2"/>
<evidence type="ECO:0000313" key="2">
    <source>
        <dbReference type="EMBL" id="EDM25360.1"/>
    </source>
</evidence>
<dbReference type="SUPFAM" id="SSF49785">
    <property type="entry name" value="Galactose-binding domain-like"/>
    <property type="match status" value="1"/>
</dbReference>
<dbReference type="Proteomes" id="UP000004947">
    <property type="component" value="Unassembled WGS sequence"/>
</dbReference>
<comment type="caution">
    <text evidence="2">The sequence shown here is derived from an EMBL/GenBank/DDBJ whole genome shotgun (WGS) entry which is preliminary data.</text>
</comment>
<keyword evidence="3" id="KW-1185">Reference proteome</keyword>
<organism evidence="2 3">
    <name type="scientific">Lentisphaera araneosa HTCC2155</name>
    <dbReference type="NCBI Taxonomy" id="313628"/>
    <lineage>
        <taxon>Bacteria</taxon>
        <taxon>Pseudomonadati</taxon>
        <taxon>Lentisphaerota</taxon>
        <taxon>Lentisphaeria</taxon>
        <taxon>Lentisphaerales</taxon>
        <taxon>Lentisphaeraceae</taxon>
        <taxon>Lentisphaera</taxon>
    </lineage>
</organism>
<protein>
    <recommendedName>
        <fullName evidence="4">CBM-cenC domain-containing protein</fullName>
    </recommendedName>
</protein>
<dbReference type="RefSeq" id="WP_007280816.1">
    <property type="nucleotide sequence ID" value="NZ_ABCK01000031.1"/>
</dbReference>
<accession>A6DSK7</accession>
<sequence length="198" mass="22377">MRLLTLFMAVLFMANSSFAKELFKDPSFKKFKDYWWVKPHNEYESYKPVIKKGVFSVTTKHTSESHYYGLVGPVDLREGKKYLLTFEMNCDGQGMVNICARTTKKESGKKGRNKNKAKTKNKLVTLGLAHKEKDLQSGWKKYTCEFTATENPNSDQVPSIKILIGEFQGTVEIRNMSLKENSGGDAGGKKGKVTVTDI</sequence>
<feature type="chain" id="PRO_5002691415" description="CBM-cenC domain-containing protein" evidence="1">
    <location>
        <begin position="20"/>
        <end position="198"/>
    </location>
</feature>
<evidence type="ECO:0000313" key="3">
    <source>
        <dbReference type="Proteomes" id="UP000004947"/>
    </source>
</evidence>
<name>A6DSK7_9BACT</name>
<dbReference type="EMBL" id="ABCK01000031">
    <property type="protein sequence ID" value="EDM25360.1"/>
    <property type="molecule type" value="Genomic_DNA"/>
</dbReference>
<reference evidence="2 3" key="1">
    <citation type="journal article" date="2010" name="J. Bacteriol.">
        <title>Genome sequence of Lentisphaera araneosa HTCC2155T, the type species of the order Lentisphaerales in the phylum Lentisphaerae.</title>
        <authorList>
            <person name="Thrash J.C."/>
            <person name="Cho J.C."/>
            <person name="Vergin K.L."/>
            <person name="Morris R.M."/>
            <person name="Giovannoni S.J."/>
        </authorList>
    </citation>
    <scope>NUCLEOTIDE SEQUENCE [LARGE SCALE GENOMIC DNA]</scope>
    <source>
        <strain evidence="2 3">HTCC2155</strain>
    </source>
</reference>
<evidence type="ECO:0008006" key="4">
    <source>
        <dbReference type="Google" id="ProtNLM"/>
    </source>
</evidence>
<keyword evidence="1" id="KW-0732">Signal</keyword>